<reference evidence="3" key="1">
    <citation type="journal article" date="2015" name="Nature">
        <title>Complex archaea that bridge the gap between prokaryotes and eukaryotes.</title>
        <authorList>
            <person name="Spang A."/>
            <person name="Saw J.H."/>
            <person name="Jorgensen S.L."/>
            <person name="Zaremba-Niedzwiedzka K."/>
            <person name="Martijn J."/>
            <person name="Lind A.E."/>
            <person name="van Eijk R."/>
            <person name="Schleper C."/>
            <person name="Guy L."/>
            <person name="Ettema T.J."/>
        </authorList>
    </citation>
    <scope>NUCLEOTIDE SEQUENCE</scope>
</reference>
<evidence type="ECO:0000313" key="3">
    <source>
        <dbReference type="EMBL" id="KKM04020.1"/>
    </source>
</evidence>
<dbReference type="Pfam" id="PF00118">
    <property type="entry name" value="Cpn60_TCP1"/>
    <property type="match status" value="1"/>
</dbReference>
<dbReference type="SUPFAM" id="SSF52029">
    <property type="entry name" value="GroEL apical domain-like"/>
    <property type="match status" value="1"/>
</dbReference>
<dbReference type="GO" id="GO:0005524">
    <property type="term" value="F:ATP binding"/>
    <property type="evidence" value="ECO:0007669"/>
    <property type="project" value="InterPro"/>
</dbReference>
<dbReference type="PRINTS" id="PR00298">
    <property type="entry name" value="CHAPERONIN60"/>
</dbReference>
<comment type="similarity">
    <text evidence="1">Belongs to the chaperonin (HSP60) family.</text>
</comment>
<keyword evidence="2" id="KW-0143">Chaperone</keyword>
<organism evidence="3">
    <name type="scientific">marine sediment metagenome</name>
    <dbReference type="NCBI Taxonomy" id="412755"/>
    <lineage>
        <taxon>unclassified sequences</taxon>
        <taxon>metagenomes</taxon>
        <taxon>ecological metagenomes</taxon>
    </lineage>
</organism>
<evidence type="ECO:0000256" key="1">
    <source>
        <dbReference type="ARBA" id="ARBA00006607"/>
    </source>
</evidence>
<dbReference type="GO" id="GO:0042026">
    <property type="term" value="P:protein refolding"/>
    <property type="evidence" value="ECO:0007669"/>
    <property type="project" value="InterPro"/>
</dbReference>
<dbReference type="InterPro" id="IPR002423">
    <property type="entry name" value="Cpn60/GroEL/TCP-1"/>
</dbReference>
<comment type="caution">
    <text evidence="3">The sequence shown here is derived from an EMBL/GenBank/DDBJ whole genome shotgun (WGS) entry which is preliminary data.</text>
</comment>
<dbReference type="SUPFAM" id="SSF54849">
    <property type="entry name" value="GroEL-intermediate domain like"/>
    <property type="match status" value="1"/>
</dbReference>
<evidence type="ECO:0000256" key="2">
    <source>
        <dbReference type="ARBA" id="ARBA00023186"/>
    </source>
</evidence>
<dbReference type="InterPro" id="IPR027410">
    <property type="entry name" value="TCP-1-like_intermed_sf"/>
</dbReference>
<dbReference type="GO" id="GO:0140662">
    <property type="term" value="F:ATP-dependent protein folding chaperone"/>
    <property type="evidence" value="ECO:0007669"/>
    <property type="project" value="InterPro"/>
</dbReference>
<name>A0A0F9GYZ5_9ZZZZ</name>
<dbReference type="PANTHER" id="PTHR45633">
    <property type="entry name" value="60 KDA HEAT SHOCK PROTEIN, MITOCHONDRIAL"/>
    <property type="match status" value="1"/>
</dbReference>
<protein>
    <recommendedName>
        <fullName evidence="4">60 kDa chaperonin</fullName>
    </recommendedName>
</protein>
<dbReference type="InterPro" id="IPR027413">
    <property type="entry name" value="GROEL-like_equatorial_sf"/>
</dbReference>
<evidence type="ECO:0008006" key="4">
    <source>
        <dbReference type="Google" id="ProtNLM"/>
    </source>
</evidence>
<dbReference type="NCBIfam" id="NF000592">
    <property type="entry name" value="PRK00013.1"/>
    <property type="match status" value="1"/>
</dbReference>
<sequence length="531" mass="58496">MTYTEELLGKNARHSLLKGAKRVYDAVSTTLGPRGRNVVINKNFDIEVLHDGVKVARYIMPEDKNEKSGADILREAAERHVDRVGDGTTLTIILGYHIAKQAMTLIDSGVDAMGLKEGLEKGRDILINEIDRLAKPVRTEKQKIQVASISAQDKELGKMIGSTYHKIGLEGVIVADESKLDETILEHEKGISISNGWLSPYFITNPNNMTATIKDSYLLITDSELEDQYEFVDFVKNVLKKENIRNLTVIAGNVSGLLLASMLMTKKQGMMNLLAVKAPAFGQYRKEILEDIAVMTGGNLIHDDDHKKLGELTLDDLGFCRHIKSSKDTTTILGNEGDKKIMKKRIASIKHQMKDPESKFELEKLRERLSKMTGGVYVIRTGGPTEIEMSERKERVEDAILATRSAIVSGIVPGGEVTFLSIKDALKPDGKEEEYAYRILSDAIKEPFNKLLSNAGLDAGYYTAKLEDQPFGHGVDVTDSTVKDMVKEGIVDPADVLKEGLRSAVSVAILLLTAAVAVSQHEDKVSSMPNA</sequence>
<dbReference type="FunFam" id="3.50.7.10:FF:000001">
    <property type="entry name" value="60 kDa chaperonin"/>
    <property type="match status" value="1"/>
</dbReference>
<gene>
    <name evidence="3" type="ORF">LCGC14_1768520</name>
</gene>
<dbReference type="EMBL" id="LAZR01016553">
    <property type="protein sequence ID" value="KKM04020.1"/>
    <property type="molecule type" value="Genomic_DNA"/>
</dbReference>
<dbReference type="Gene3D" id="1.10.560.10">
    <property type="entry name" value="GroEL-like equatorial domain"/>
    <property type="match status" value="1"/>
</dbReference>
<dbReference type="InterPro" id="IPR027409">
    <property type="entry name" value="GroEL-like_apical_dom_sf"/>
</dbReference>
<dbReference type="NCBIfam" id="NF009487">
    <property type="entry name" value="PRK12849.1"/>
    <property type="match status" value="1"/>
</dbReference>
<accession>A0A0F9GYZ5</accession>
<dbReference type="SUPFAM" id="SSF48592">
    <property type="entry name" value="GroEL equatorial domain-like"/>
    <property type="match status" value="1"/>
</dbReference>
<dbReference type="Gene3D" id="3.50.7.10">
    <property type="entry name" value="GroEL"/>
    <property type="match status" value="1"/>
</dbReference>
<dbReference type="Gene3D" id="3.30.260.10">
    <property type="entry name" value="TCP-1-like chaperonin intermediate domain"/>
    <property type="match status" value="1"/>
</dbReference>
<dbReference type="AlphaFoldDB" id="A0A0F9GYZ5"/>
<proteinExistence type="inferred from homology"/>
<dbReference type="InterPro" id="IPR001844">
    <property type="entry name" value="Cpn60/GroEL"/>
</dbReference>